<dbReference type="SMART" id="SM00945">
    <property type="entry name" value="ProQ"/>
    <property type="match status" value="1"/>
</dbReference>
<dbReference type="GO" id="GO:0034057">
    <property type="term" value="F:RNA strand-exchange activity"/>
    <property type="evidence" value="ECO:0007669"/>
    <property type="project" value="InterPro"/>
</dbReference>
<name>A0A0W0VJ68_9GAMM</name>
<dbReference type="SUPFAM" id="SSF48657">
    <property type="entry name" value="FinO-like"/>
    <property type="match status" value="1"/>
</dbReference>
<sequence length="215" mass="24242">MRKQTLHPRTAIVNQKQKHHAKQARLEALRWLAARFPQAFDNATRIRPLKLGIMNDLLAYADEAAAAGISKSKLREAVVIFTRRVDYLTVLKAREMRIDLEGNPVEPVSEEEAERAALKIKKRVEKSAKNARKMSPNKPISPQPRDLPRLQQVDDEDDAVLLEEPVGSYHMHTGSTSGKPAPVIVKRKASKQYDPDAVARLKEKLGLAKKKESME</sequence>
<dbReference type="GO" id="GO:0005829">
    <property type="term" value="C:cytosol"/>
    <property type="evidence" value="ECO:0007669"/>
    <property type="project" value="TreeGrafter"/>
</dbReference>
<keyword evidence="1" id="KW-0963">Cytoplasm</keyword>
<organism evidence="6 7">
    <name type="scientific">Legionella londiniensis</name>
    <dbReference type="NCBI Taxonomy" id="45068"/>
    <lineage>
        <taxon>Bacteria</taxon>
        <taxon>Pseudomonadati</taxon>
        <taxon>Pseudomonadota</taxon>
        <taxon>Gammaproteobacteria</taxon>
        <taxon>Legionellales</taxon>
        <taxon>Legionellaceae</taxon>
        <taxon>Legionella</taxon>
    </lineage>
</organism>
<evidence type="ECO:0000313" key="7">
    <source>
        <dbReference type="Proteomes" id="UP000054997"/>
    </source>
</evidence>
<feature type="domain" description="ProQ/FinO" evidence="5">
    <location>
        <begin position="20"/>
        <end position="136"/>
    </location>
</feature>
<dbReference type="AlphaFoldDB" id="A0A0W0VJ68"/>
<dbReference type="GO" id="GO:0033592">
    <property type="term" value="F:RNA strand annealing activity"/>
    <property type="evidence" value="ECO:0007669"/>
    <property type="project" value="InterPro"/>
</dbReference>
<reference evidence="6 7" key="1">
    <citation type="submission" date="2015-11" db="EMBL/GenBank/DDBJ databases">
        <title>Genomic analysis of 38 Legionella species identifies large and diverse effector repertoires.</title>
        <authorList>
            <person name="Burstein D."/>
            <person name="Amaro F."/>
            <person name="Zusman T."/>
            <person name="Lifshitz Z."/>
            <person name="Cohen O."/>
            <person name="Gilbert J.A."/>
            <person name="Pupko T."/>
            <person name="Shuman H.A."/>
            <person name="Segal G."/>
        </authorList>
    </citation>
    <scope>NUCLEOTIDE SEQUENCE [LARGE SCALE GENOMIC DNA]</scope>
    <source>
        <strain evidence="6 7">ATCC 49505</strain>
    </source>
</reference>
<accession>A0A0W0VJ68</accession>
<dbReference type="OrthoDB" id="8421419at2"/>
<keyword evidence="2" id="KW-0694">RNA-binding</keyword>
<dbReference type="PANTHER" id="PTHR38106:SF1">
    <property type="entry name" value="RNA CHAPERONE PROQ"/>
    <property type="match status" value="1"/>
</dbReference>
<gene>
    <name evidence="6" type="ORF">Llon_1780</name>
</gene>
<protein>
    <submittedName>
        <fullName evidence="6">ProQ</fullName>
    </submittedName>
</protein>
<evidence type="ECO:0000256" key="2">
    <source>
        <dbReference type="ARBA" id="ARBA00022884"/>
    </source>
</evidence>
<dbReference type="InterPro" id="IPR036442">
    <property type="entry name" value="ProQ/FinO_sf"/>
</dbReference>
<evidence type="ECO:0000259" key="5">
    <source>
        <dbReference type="SMART" id="SM00945"/>
    </source>
</evidence>
<dbReference type="InterPro" id="IPR016103">
    <property type="entry name" value="ProQ/FinO"/>
</dbReference>
<comment type="caution">
    <text evidence="6">The sequence shown here is derived from an EMBL/GenBank/DDBJ whole genome shotgun (WGS) entry which is preliminary data.</text>
</comment>
<feature type="region of interest" description="Disordered" evidence="4">
    <location>
        <begin position="125"/>
        <end position="182"/>
    </location>
</feature>
<dbReference type="PATRIC" id="fig|45068.5.peg.1934"/>
<dbReference type="STRING" id="45068.Llon_1780"/>
<evidence type="ECO:0000313" key="6">
    <source>
        <dbReference type="EMBL" id="KTD20159.1"/>
    </source>
</evidence>
<dbReference type="RefSeq" id="WP_058529765.1">
    <property type="nucleotide sequence ID" value="NZ_CAAAHZ010000009.1"/>
</dbReference>
<evidence type="ECO:0000256" key="1">
    <source>
        <dbReference type="ARBA" id="ARBA00022490"/>
    </source>
</evidence>
<evidence type="ECO:0000256" key="4">
    <source>
        <dbReference type="SAM" id="MobiDB-lite"/>
    </source>
</evidence>
<proteinExistence type="predicted"/>
<dbReference type="Pfam" id="PF04352">
    <property type="entry name" value="ProQ"/>
    <property type="match status" value="1"/>
</dbReference>
<evidence type="ECO:0000256" key="3">
    <source>
        <dbReference type="ARBA" id="ARBA00023186"/>
    </source>
</evidence>
<dbReference type="EMBL" id="LNYK01000030">
    <property type="protein sequence ID" value="KTD20159.1"/>
    <property type="molecule type" value="Genomic_DNA"/>
</dbReference>
<keyword evidence="3" id="KW-0143">Chaperone</keyword>
<dbReference type="PANTHER" id="PTHR38106">
    <property type="entry name" value="RNA CHAPERONE PROQ"/>
    <property type="match status" value="1"/>
</dbReference>
<dbReference type="InterPro" id="IPR023529">
    <property type="entry name" value="ProQ"/>
</dbReference>
<dbReference type="GO" id="GO:0010608">
    <property type="term" value="P:post-transcriptional regulation of gene expression"/>
    <property type="evidence" value="ECO:0007669"/>
    <property type="project" value="InterPro"/>
</dbReference>
<dbReference type="Gene3D" id="1.10.1710.10">
    <property type="entry name" value="ProQ/FinO domain"/>
    <property type="match status" value="1"/>
</dbReference>
<dbReference type="Proteomes" id="UP000054997">
    <property type="component" value="Unassembled WGS sequence"/>
</dbReference>
<keyword evidence="7" id="KW-1185">Reference proteome</keyword>